<dbReference type="GO" id="GO:0019867">
    <property type="term" value="C:outer membrane"/>
    <property type="evidence" value="ECO:0007669"/>
    <property type="project" value="InterPro"/>
</dbReference>
<evidence type="ECO:0000256" key="2">
    <source>
        <dbReference type="ARBA" id="ARBA00023136"/>
    </source>
</evidence>
<keyword evidence="2" id="KW-0472">Membrane</keyword>
<dbReference type="InterPro" id="IPR010827">
    <property type="entry name" value="BamA/TamA_POTRA"/>
</dbReference>
<dbReference type="PROSITE" id="PS51779">
    <property type="entry name" value="POTRA"/>
    <property type="match status" value="1"/>
</dbReference>
<reference evidence="4 5" key="1">
    <citation type="submission" date="2018-02" db="EMBL/GenBank/DDBJ databases">
        <title>Genomic Encyclopedia of Archaeal and Bacterial Type Strains, Phase II (KMG-II): from individual species to whole genera.</title>
        <authorList>
            <person name="Goeker M."/>
        </authorList>
    </citation>
    <scope>NUCLEOTIDE SEQUENCE [LARGE SCALE GENOMIC DNA]</scope>
    <source>
        <strain evidence="4 5">DSM 16809</strain>
    </source>
</reference>
<evidence type="ECO:0000313" key="4">
    <source>
        <dbReference type="EMBL" id="PPK95527.1"/>
    </source>
</evidence>
<feature type="domain" description="POTRA" evidence="3">
    <location>
        <begin position="22"/>
        <end position="94"/>
    </location>
</feature>
<protein>
    <submittedName>
        <fullName evidence="4">Surface antigen-like variable number repeat protein</fullName>
    </submittedName>
</protein>
<dbReference type="Pfam" id="PF07244">
    <property type="entry name" value="POTRA"/>
    <property type="match status" value="1"/>
</dbReference>
<dbReference type="Proteomes" id="UP000239002">
    <property type="component" value="Unassembled WGS sequence"/>
</dbReference>
<comment type="caution">
    <text evidence="4">The sequence shown here is derived from an EMBL/GenBank/DDBJ whole genome shotgun (WGS) entry which is preliminary data.</text>
</comment>
<proteinExistence type="predicted"/>
<comment type="subcellular location">
    <subcellularLocation>
        <location evidence="1">Membrane</location>
    </subcellularLocation>
</comment>
<sequence>MFKNITFFLFILFTGILSAQDIIVKSVEFTGLKRTKESFLKRLVKVKAGNVYDPFQVATDVERLNRLPGVAKATFTLDKNDPAQYILTYEIVENFTIIPGVRASQANDESFAFRLSLFEFNLFGENQLIGGYYGRNIFDSYGAFWEAPYLFTNKLGIGVNYQNNVLREPIFFDNDNTVNYRFDNQSAEVYALYELDFHNNFQLGVRYSDQEYSYLDGIITSEVPQELSAKKWSVLGEYENNHLEIDYQYTSGYRNFTSLELITGGEGLLKDELIAQTDFQYFQKVGKKGNWANRLKLAYASFNESRFAPFALDNQINIRGAGNSAGRGTAEITLNTEYRHTLYEKDWFVLQSNTFIDAGTWRKPNGGLDDLVDGSTLKINPGLGIRFIHKRIFNAVIRFDYGFGVGNNATNGFVFGIGQYF</sequence>
<dbReference type="RefSeq" id="WP_104514836.1">
    <property type="nucleotide sequence ID" value="NZ_MQVW01000002.1"/>
</dbReference>
<dbReference type="AlphaFoldDB" id="A0A2S6IMR3"/>
<evidence type="ECO:0000313" key="5">
    <source>
        <dbReference type="Proteomes" id="UP000239002"/>
    </source>
</evidence>
<keyword evidence="5" id="KW-1185">Reference proteome</keyword>
<evidence type="ECO:0000256" key="1">
    <source>
        <dbReference type="ARBA" id="ARBA00004370"/>
    </source>
</evidence>
<gene>
    <name evidence="4" type="ORF">LY01_01115</name>
</gene>
<dbReference type="Gene3D" id="2.40.160.50">
    <property type="entry name" value="membrane protein fhac: a member of the omp85/tpsb transporter family"/>
    <property type="match status" value="1"/>
</dbReference>
<organism evidence="4 5">
    <name type="scientific">Nonlabens xylanidelens</name>
    <dbReference type="NCBI Taxonomy" id="191564"/>
    <lineage>
        <taxon>Bacteria</taxon>
        <taxon>Pseudomonadati</taxon>
        <taxon>Bacteroidota</taxon>
        <taxon>Flavobacteriia</taxon>
        <taxon>Flavobacteriales</taxon>
        <taxon>Flavobacteriaceae</taxon>
        <taxon>Nonlabens</taxon>
    </lineage>
</organism>
<dbReference type="OrthoDB" id="1490006at2"/>
<dbReference type="EMBL" id="PTJE01000002">
    <property type="protein sequence ID" value="PPK95527.1"/>
    <property type="molecule type" value="Genomic_DNA"/>
</dbReference>
<dbReference type="Gene3D" id="3.10.20.310">
    <property type="entry name" value="membrane protein fhac"/>
    <property type="match status" value="1"/>
</dbReference>
<name>A0A2S6IMR3_9FLAO</name>
<accession>A0A2S6IMR3</accession>
<evidence type="ECO:0000259" key="3">
    <source>
        <dbReference type="PROSITE" id="PS51779"/>
    </source>
</evidence>
<dbReference type="InterPro" id="IPR034746">
    <property type="entry name" value="POTRA"/>
</dbReference>